<gene>
    <name evidence="4" type="ORF">WH47_00829</name>
</gene>
<feature type="domain" description="CCHC-type" evidence="3">
    <location>
        <begin position="53"/>
        <end position="68"/>
    </location>
</feature>
<dbReference type="InterPro" id="IPR001878">
    <property type="entry name" value="Znf_CCHC"/>
</dbReference>
<evidence type="ECO:0000259" key="3">
    <source>
        <dbReference type="PROSITE" id="PS50158"/>
    </source>
</evidence>
<organism evidence="4 5">
    <name type="scientific">Habropoda laboriosa</name>
    <dbReference type="NCBI Taxonomy" id="597456"/>
    <lineage>
        <taxon>Eukaryota</taxon>
        <taxon>Metazoa</taxon>
        <taxon>Ecdysozoa</taxon>
        <taxon>Arthropoda</taxon>
        <taxon>Hexapoda</taxon>
        <taxon>Insecta</taxon>
        <taxon>Pterygota</taxon>
        <taxon>Neoptera</taxon>
        <taxon>Endopterygota</taxon>
        <taxon>Hymenoptera</taxon>
        <taxon>Apocrita</taxon>
        <taxon>Aculeata</taxon>
        <taxon>Apoidea</taxon>
        <taxon>Anthophila</taxon>
        <taxon>Apidae</taxon>
        <taxon>Habropoda</taxon>
    </lineage>
</organism>
<dbReference type="EMBL" id="KQ414986">
    <property type="protein sequence ID" value="KOC59003.1"/>
    <property type="molecule type" value="Genomic_DNA"/>
</dbReference>
<dbReference type="SMART" id="SM00343">
    <property type="entry name" value="ZnF_C2HC"/>
    <property type="match status" value="2"/>
</dbReference>
<keyword evidence="5" id="KW-1185">Reference proteome</keyword>
<keyword evidence="1" id="KW-0863">Zinc-finger</keyword>
<keyword evidence="1" id="KW-0862">Zinc</keyword>
<evidence type="ECO:0000313" key="5">
    <source>
        <dbReference type="Proteomes" id="UP000053825"/>
    </source>
</evidence>
<dbReference type="AlphaFoldDB" id="A0A0L7QK52"/>
<reference evidence="4 5" key="1">
    <citation type="submission" date="2015-07" db="EMBL/GenBank/DDBJ databases">
        <title>The genome of Habropoda laboriosa.</title>
        <authorList>
            <person name="Pan H."/>
            <person name="Kapheim K."/>
        </authorList>
    </citation>
    <scope>NUCLEOTIDE SEQUENCE [LARGE SCALE GENOMIC DNA]</scope>
    <source>
        <strain evidence="4">0110345459</strain>
    </source>
</reference>
<dbReference type="SUPFAM" id="SSF57756">
    <property type="entry name" value="Retrovirus zinc finger-like domains"/>
    <property type="match status" value="1"/>
</dbReference>
<keyword evidence="1" id="KW-0479">Metal-binding</keyword>
<evidence type="ECO:0000313" key="4">
    <source>
        <dbReference type="EMBL" id="KOC59003.1"/>
    </source>
</evidence>
<protein>
    <recommendedName>
        <fullName evidence="3">CCHC-type domain-containing protein</fullName>
    </recommendedName>
</protein>
<sequence>MESEKAKEAIVKGSIRLGWCRCRVSEYEPRYRCYHCGQMGHTKVQCRSAVKLCYSCGEAGHDAGNCRRKVEKLPRIREEMSESGMERLVTREIENMRKMINPGIREVSGMVEDTRRQTRSIGTQTERESESRTWAERVAQKVAVGEKVKSKGAQGNAGRREVRARKGAAVLVKSDKKYEETLKELKDKMGSPGGIAINRVRRNRTGGVLFEIEDPEEARRWGQEIRRNMGGILRLCSY</sequence>
<proteinExistence type="predicted"/>
<accession>A0A0L7QK52</accession>
<feature type="compositionally biased region" description="Basic and acidic residues" evidence="2">
    <location>
        <begin position="125"/>
        <end position="134"/>
    </location>
</feature>
<evidence type="ECO:0000256" key="1">
    <source>
        <dbReference type="PROSITE-ProRule" id="PRU00047"/>
    </source>
</evidence>
<dbReference type="Gene3D" id="4.10.60.10">
    <property type="entry name" value="Zinc finger, CCHC-type"/>
    <property type="match status" value="1"/>
</dbReference>
<evidence type="ECO:0000256" key="2">
    <source>
        <dbReference type="SAM" id="MobiDB-lite"/>
    </source>
</evidence>
<dbReference type="GO" id="GO:0003676">
    <property type="term" value="F:nucleic acid binding"/>
    <property type="evidence" value="ECO:0007669"/>
    <property type="project" value="InterPro"/>
</dbReference>
<dbReference type="InterPro" id="IPR036875">
    <property type="entry name" value="Znf_CCHC_sf"/>
</dbReference>
<dbReference type="Pfam" id="PF00098">
    <property type="entry name" value="zf-CCHC"/>
    <property type="match status" value="1"/>
</dbReference>
<dbReference type="PROSITE" id="PS50158">
    <property type="entry name" value="ZF_CCHC"/>
    <property type="match status" value="2"/>
</dbReference>
<feature type="domain" description="CCHC-type" evidence="3">
    <location>
        <begin position="32"/>
        <end position="48"/>
    </location>
</feature>
<name>A0A0L7QK52_9HYME</name>
<dbReference type="Proteomes" id="UP000053825">
    <property type="component" value="Unassembled WGS sequence"/>
</dbReference>
<dbReference type="GO" id="GO:0008270">
    <property type="term" value="F:zinc ion binding"/>
    <property type="evidence" value="ECO:0007669"/>
    <property type="project" value="UniProtKB-KW"/>
</dbReference>
<feature type="region of interest" description="Disordered" evidence="2">
    <location>
        <begin position="112"/>
        <end position="134"/>
    </location>
</feature>